<evidence type="ECO:0008006" key="4">
    <source>
        <dbReference type="Google" id="ProtNLM"/>
    </source>
</evidence>
<evidence type="ECO:0000256" key="1">
    <source>
        <dbReference type="SAM" id="SignalP"/>
    </source>
</evidence>
<reference evidence="2 3" key="1">
    <citation type="journal article" date="2017" name="BMC Genomics">
        <title>Genome sequencing of 39 Akkermansia muciniphila isolates reveals its population structure, genomic and functional diverisity, and global distribution in mammalian gut microbiotas.</title>
        <authorList>
            <person name="Guo X."/>
            <person name="Li S."/>
            <person name="Zhang J."/>
            <person name="Wu F."/>
            <person name="Li X."/>
            <person name="Wu D."/>
            <person name="Zhang M."/>
            <person name="Ou Z."/>
            <person name="Jie Z."/>
            <person name="Yan Q."/>
            <person name="Li P."/>
            <person name="Yi J."/>
            <person name="Peng Y."/>
        </authorList>
    </citation>
    <scope>NUCLEOTIDE SEQUENCE [LARGE SCALE GENOMIC DNA]</scope>
    <source>
        <strain evidence="2 3">GP24</strain>
    </source>
</reference>
<evidence type="ECO:0000313" key="3">
    <source>
        <dbReference type="Proteomes" id="UP000236000"/>
    </source>
</evidence>
<comment type="caution">
    <text evidence="2">The sequence shown here is derived from an EMBL/GenBank/DDBJ whole genome shotgun (WGS) entry which is preliminary data.</text>
</comment>
<protein>
    <recommendedName>
        <fullName evidence="4">Peptidase C39-like domain-containing protein</fullName>
    </recommendedName>
</protein>
<dbReference type="EMBL" id="PJKA01000006">
    <property type="protein sequence ID" value="PNC18811.1"/>
    <property type="molecule type" value="Genomic_DNA"/>
</dbReference>
<proteinExistence type="predicted"/>
<feature type="chain" id="PRO_5015009424" description="Peptidase C39-like domain-containing protein" evidence="1">
    <location>
        <begin position="22"/>
        <end position="269"/>
    </location>
</feature>
<dbReference type="RefSeq" id="WP_102712481.1">
    <property type="nucleotide sequence ID" value="NZ_PJKA01000006.1"/>
</dbReference>
<feature type="signal peptide" evidence="1">
    <location>
        <begin position="1"/>
        <end position="21"/>
    </location>
</feature>
<organism evidence="2 3">
    <name type="scientific">Akkermansia muciniphila</name>
    <dbReference type="NCBI Taxonomy" id="239935"/>
    <lineage>
        <taxon>Bacteria</taxon>
        <taxon>Pseudomonadati</taxon>
        <taxon>Verrucomicrobiota</taxon>
        <taxon>Verrucomicrobiia</taxon>
        <taxon>Verrucomicrobiales</taxon>
        <taxon>Akkermansiaceae</taxon>
        <taxon>Akkermansia</taxon>
    </lineage>
</organism>
<dbReference type="AlphaFoldDB" id="A0A2N8HEW8"/>
<name>A0A2N8HEW8_9BACT</name>
<evidence type="ECO:0000313" key="2">
    <source>
        <dbReference type="EMBL" id="PNC18811.1"/>
    </source>
</evidence>
<gene>
    <name evidence="2" type="ORF">CXU22_03160</name>
</gene>
<sequence>MRNALILICCLGLLWPAAVTAAERAPAGRGAAMTPGEAAWYQSLRAGLSQFRKGGGYKTNREAMEALAQKTCRWDPRTRRPVFLLREAAPSFCSSACYLLLLKSLQLWDAAQPQPVISERAWLALIPRLGQHDGEGPWGWANANGPGLAVLVHRLGAGVNFEDWRKARPGDFMKIFWTDHIGRRESGHLTVLVKDGGDTVTFWSSNMPDGYGAKTVPKSQIRRVIFTRIIRPERFNLAPAVGSHPWLSSLLQQEVGMKEVRRYSGMQNP</sequence>
<dbReference type="OrthoDB" id="3711996at2"/>
<accession>A0A2N8HEW8</accession>
<keyword evidence="1" id="KW-0732">Signal</keyword>
<dbReference type="Proteomes" id="UP000236000">
    <property type="component" value="Unassembled WGS sequence"/>
</dbReference>